<evidence type="ECO:0000259" key="17">
    <source>
        <dbReference type="PROSITE" id="PS51997"/>
    </source>
</evidence>
<evidence type="ECO:0000313" key="19">
    <source>
        <dbReference type="Proteomes" id="UP000662931"/>
    </source>
</evidence>
<name>A0A875RNI8_EENNA</name>
<comment type="function">
    <text evidence="14">RNA-dependent helicase required for nonsense-mediated decay (NMD) of aberrant mRNAs containing premature stop codons and modulates the expression level of normal mRNAs. Also capable of unwinding double-stranded DNA and translocating on single-stranded DNA.</text>
</comment>
<evidence type="ECO:0000256" key="7">
    <source>
        <dbReference type="ARBA" id="ARBA00022801"/>
    </source>
</evidence>
<dbReference type="GO" id="GO:0016787">
    <property type="term" value="F:hydrolase activity"/>
    <property type="evidence" value="ECO:0007669"/>
    <property type="project" value="UniProtKB-KW"/>
</dbReference>
<dbReference type="GO" id="GO:0003678">
    <property type="term" value="F:DNA helicase activity"/>
    <property type="evidence" value="ECO:0007669"/>
    <property type="project" value="UniProtKB-EC"/>
</dbReference>
<evidence type="ECO:0000256" key="16">
    <source>
        <dbReference type="SAM" id="MobiDB-lite"/>
    </source>
</evidence>
<feature type="domain" description="Upf1" evidence="17">
    <location>
        <begin position="1"/>
        <end position="108"/>
    </location>
</feature>
<dbReference type="GO" id="GO:0005737">
    <property type="term" value="C:cytoplasm"/>
    <property type="evidence" value="ECO:0007669"/>
    <property type="project" value="UniProtKB-SubCell"/>
</dbReference>
<comment type="catalytic activity">
    <reaction evidence="12">
        <text>ATP + H2O = ADP + phosphate + H(+)</text>
        <dbReference type="Rhea" id="RHEA:13065"/>
        <dbReference type="ChEBI" id="CHEBI:15377"/>
        <dbReference type="ChEBI" id="CHEBI:15378"/>
        <dbReference type="ChEBI" id="CHEBI:30616"/>
        <dbReference type="ChEBI" id="CHEBI:43474"/>
        <dbReference type="ChEBI" id="CHEBI:456216"/>
        <dbReference type="EC" id="3.6.4.12"/>
    </reaction>
    <physiologicalReaction direction="left-to-right" evidence="12">
        <dbReference type="Rhea" id="RHEA:13066"/>
    </physiologicalReaction>
</comment>
<evidence type="ECO:0000256" key="15">
    <source>
        <dbReference type="PROSITE-ProRule" id="PRU01341"/>
    </source>
</evidence>
<dbReference type="GO" id="GO:0003723">
    <property type="term" value="F:RNA binding"/>
    <property type="evidence" value="ECO:0007669"/>
    <property type="project" value="InterPro"/>
</dbReference>
<evidence type="ECO:0000256" key="2">
    <source>
        <dbReference type="ARBA" id="ARBA00007913"/>
    </source>
</evidence>
<dbReference type="PROSITE" id="PS51997">
    <property type="entry name" value="UPF1_CH_RICH"/>
    <property type="match status" value="1"/>
</dbReference>
<evidence type="ECO:0000256" key="1">
    <source>
        <dbReference type="ARBA" id="ARBA00004496"/>
    </source>
</evidence>
<protein>
    <submittedName>
        <fullName evidence="18">ATP-dependent RNA helicase</fullName>
    </submittedName>
</protein>
<gene>
    <name evidence="18" type="primary">NAM7</name>
    <name evidence="18" type="ORF">FOA43_001114</name>
</gene>
<dbReference type="KEGG" id="bnn:FOA43_001114"/>
<evidence type="ECO:0000256" key="11">
    <source>
        <dbReference type="ARBA" id="ARBA00023161"/>
    </source>
</evidence>
<dbReference type="InterPro" id="IPR041679">
    <property type="entry name" value="DNA2/NAM7-like_C"/>
</dbReference>
<keyword evidence="7" id="KW-0378">Hydrolase</keyword>
<dbReference type="Gene3D" id="3.40.50.300">
    <property type="entry name" value="P-loop containing nucleotide triphosphate hydrolases"/>
    <property type="match status" value="2"/>
</dbReference>
<keyword evidence="3" id="KW-0963">Cytoplasm</keyword>
<evidence type="ECO:0000256" key="10">
    <source>
        <dbReference type="ARBA" id="ARBA00022840"/>
    </source>
</evidence>
<evidence type="ECO:0000313" key="18">
    <source>
        <dbReference type="EMBL" id="QPG73800.1"/>
    </source>
</evidence>
<dbReference type="Gene3D" id="6.10.140.1240">
    <property type="match status" value="1"/>
</dbReference>
<dbReference type="InterPro" id="IPR047187">
    <property type="entry name" value="SF1_C_Upf1"/>
</dbReference>
<dbReference type="Pfam" id="PF18141">
    <property type="entry name" value="UPF1_1B_dom"/>
    <property type="match status" value="1"/>
</dbReference>
<dbReference type="CDD" id="cd21400">
    <property type="entry name" value="ZBD_UPF1-like"/>
    <property type="match status" value="1"/>
</dbReference>
<dbReference type="EMBL" id="CP064812">
    <property type="protein sequence ID" value="QPG73800.1"/>
    <property type="molecule type" value="Genomic_DNA"/>
</dbReference>
<organism evidence="18 19">
    <name type="scientific">Eeniella nana</name>
    <name type="common">Yeast</name>
    <name type="synonym">Brettanomyces nanus</name>
    <dbReference type="NCBI Taxonomy" id="13502"/>
    <lineage>
        <taxon>Eukaryota</taxon>
        <taxon>Fungi</taxon>
        <taxon>Dikarya</taxon>
        <taxon>Ascomycota</taxon>
        <taxon>Saccharomycotina</taxon>
        <taxon>Pichiomycetes</taxon>
        <taxon>Pichiales</taxon>
        <taxon>Pichiaceae</taxon>
        <taxon>Brettanomyces</taxon>
    </lineage>
</organism>
<dbReference type="AlphaFoldDB" id="A0A875RNI8"/>
<dbReference type="GO" id="GO:0000184">
    <property type="term" value="P:nuclear-transcribed mRNA catabolic process, nonsense-mediated decay"/>
    <property type="evidence" value="ECO:0007669"/>
    <property type="project" value="UniProtKB-KW"/>
</dbReference>
<dbReference type="Gene3D" id="2.40.30.230">
    <property type="match status" value="1"/>
</dbReference>
<evidence type="ECO:0000256" key="4">
    <source>
        <dbReference type="ARBA" id="ARBA00022723"/>
    </source>
</evidence>
<dbReference type="InterPro" id="IPR041677">
    <property type="entry name" value="DNA2/NAM7_AAA_11"/>
</dbReference>
<dbReference type="OrthoDB" id="6513042at2759"/>
<keyword evidence="10" id="KW-0067">ATP-binding</keyword>
<dbReference type="InterPro" id="IPR027417">
    <property type="entry name" value="P-loop_NTPase"/>
</dbReference>
<comment type="caution">
    <text evidence="15">Lacks conserved residue(s) required for the propagation of feature annotation.</text>
</comment>
<proteinExistence type="inferred from homology"/>
<evidence type="ECO:0000256" key="9">
    <source>
        <dbReference type="ARBA" id="ARBA00022833"/>
    </source>
</evidence>
<dbReference type="GO" id="GO:0003724">
    <property type="term" value="F:RNA helicase activity"/>
    <property type="evidence" value="ECO:0007669"/>
    <property type="project" value="UniProtKB-EC"/>
</dbReference>
<dbReference type="GO" id="GO:0005524">
    <property type="term" value="F:ATP binding"/>
    <property type="evidence" value="ECO:0007669"/>
    <property type="project" value="UniProtKB-KW"/>
</dbReference>
<dbReference type="CDD" id="cd18808">
    <property type="entry name" value="SF1_C_Upf1"/>
    <property type="match status" value="1"/>
</dbReference>
<dbReference type="SUPFAM" id="SSF52540">
    <property type="entry name" value="P-loop containing nucleoside triphosphate hydrolases"/>
    <property type="match status" value="1"/>
</dbReference>
<dbReference type="InterPro" id="IPR045055">
    <property type="entry name" value="DNA2/NAM7-like"/>
</dbReference>
<keyword evidence="8 18" id="KW-0347">Helicase</keyword>
<evidence type="ECO:0000256" key="8">
    <source>
        <dbReference type="ARBA" id="ARBA00022806"/>
    </source>
</evidence>
<keyword evidence="9 15" id="KW-0862">Zinc</keyword>
<dbReference type="CDD" id="cd21407">
    <property type="entry name" value="1B_UPF1-like"/>
    <property type="match status" value="1"/>
</dbReference>
<evidence type="ECO:0000256" key="12">
    <source>
        <dbReference type="ARBA" id="ARBA00048432"/>
    </source>
</evidence>
<dbReference type="FunFam" id="3.40.50.300:FF:000097">
    <property type="entry name" value="Regulator of nonsense transcripts 1"/>
    <property type="match status" value="1"/>
</dbReference>
<dbReference type="GO" id="GO:0008270">
    <property type="term" value="F:zinc ion binding"/>
    <property type="evidence" value="ECO:0007669"/>
    <property type="project" value="UniProtKB-UniRule"/>
</dbReference>
<dbReference type="GeneID" id="62194515"/>
<dbReference type="Proteomes" id="UP000662931">
    <property type="component" value="Chromosome 1"/>
</dbReference>
<dbReference type="Pfam" id="PF09416">
    <property type="entry name" value="UPF1_Zn_bind"/>
    <property type="match status" value="1"/>
</dbReference>
<evidence type="ECO:0000256" key="14">
    <source>
        <dbReference type="ARBA" id="ARBA00055561"/>
    </source>
</evidence>
<keyword evidence="4 15" id="KW-0479">Metal-binding</keyword>
<dbReference type="InterPro" id="IPR018999">
    <property type="entry name" value="UPF1_CH/ZBD"/>
</dbReference>
<sequence length="876" mass="98335">MARHNAVSLHPDSDLGDTALECYKCGNRNVFVLGFVAAKQESVVVLLCRLPCAQTKNPDWDTEHWQSLIEDRQFLPWVAKPPGEEDLINSRPITISQISQLEAKWRMNKNATIEDLEKEPETEAVPILMRYSDAFQYQRSFAPLVKLEADYDRQAKESKALENISVSWGLGLNNRHLASFAFSTYETSDLKVAVGDEMILRYDGPELDHPWEASGYIIRLPNATQEEFTMELKPAKGSPPTDITNRFTAEFVWKGISYDRMQMAMKTFAVDPQSVSEYIYYKLLGKEAESVEFDVKMPKNFNVNGATTLNDSQLKAVKAALRSPLSIIQGPPGTGKTVTSASIVYHLCKIHKQKVIVCAPSNVAVDHLAYKLIQMGLKVVRIVARSREDLDSSVEKYCLNSQVKAGASKLLKKLIKLKEEVGELSERDSRKYFSMLKKAEFQILSNSEVICCTCVGAADKRLTKMKFRSVLIDESTQASEPECLIPIVKGAKQVVLVGDHQQLGPVIVNKKAAEAGLKQSLFERLIFLGYTPLRLEVQYRMHPALSEFPSNMFYDGSLQNGVTAEERTWPNSSFPWPIRDIPMMFWAVYGREEISASGTSYLNRVEAMNCERIITKLFKDGVKPEQIGVITPYEGQRAYISLYMQMNSSLAEKAKYMDIEVVSVDAFQGREKDFIILSCVRANNQQLIGFLRDPRRLNVALTRARLGCIILGNPKALSRDRLWNYLLSYYRDKGCLVEGQLDYLQISSVQLGRPKATYTPVERRTNGKIVGGGGQRSEYSAETASLVSYEGSAFTSTLSNRSLWPKISENQDDSDRESAYQADSLVSGRYDEEGNGQSTSGINGTTNGVDGNSDDEDNYKNDIQNLTSSFAKQFTF</sequence>
<dbReference type="Pfam" id="PF13087">
    <property type="entry name" value="AAA_12"/>
    <property type="match status" value="1"/>
</dbReference>
<feature type="compositionally biased region" description="Polar residues" evidence="16">
    <location>
        <begin position="835"/>
        <end position="850"/>
    </location>
</feature>
<evidence type="ECO:0000256" key="6">
    <source>
        <dbReference type="ARBA" id="ARBA00022771"/>
    </source>
</evidence>
<dbReference type="InterPro" id="IPR040812">
    <property type="entry name" value="UPF1_1B_dom"/>
</dbReference>
<keyword evidence="6 15" id="KW-0863">Zinc-finger</keyword>
<feature type="region of interest" description="Disordered" evidence="16">
    <location>
        <begin position="826"/>
        <end position="860"/>
    </location>
</feature>
<dbReference type="PANTHER" id="PTHR10887:SF364">
    <property type="entry name" value="REGULATOR OF NONSENSE TRANSCRIPTS 1"/>
    <property type="match status" value="1"/>
</dbReference>
<dbReference type="CDD" id="cd18039">
    <property type="entry name" value="DEXXQc_UPF1"/>
    <property type="match status" value="1"/>
</dbReference>
<comment type="subcellular location">
    <subcellularLocation>
        <location evidence="1">Cytoplasm</location>
    </subcellularLocation>
</comment>
<dbReference type="PANTHER" id="PTHR10887">
    <property type="entry name" value="DNA2/NAM7 HELICASE FAMILY"/>
    <property type="match status" value="1"/>
</dbReference>
<dbReference type="RefSeq" id="XP_038777365.1">
    <property type="nucleotide sequence ID" value="XM_038921437.1"/>
</dbReference>
<reference evidence="18" key="1">
    <citation type="submission" date="2020-10" db="EMBL/GenBank/DDBJ databases">
        <authorList>
            <person name="Roach M.J.R."/>
        </authorList>
    </citation>
    <scope>NUCLEOTIDE SEQUENCE</scope>
    <source>
        <strain evidence="18">CBS 1945</strain>
    </source>
</reference>
<comment type="similarity">
    <text evidence="2">Belongs to the DNA2/NAM7 helicase family.</text>
</comment>
<evidence type="ECO:0000256" key="3">
    <source>
        <dbReference type="ARBA" id="ARBA00022490"/>
    </source>
</evidence>
<evidence type="ECO:0000256" key="5">
    <source>
        <dbReference type="ARBA" id="ARBA00022741"/>
    </source>
</evidence>
<keyword evidence="19" id="KW-1185">Reference proteome</keyword>
<feature type="region of interest" description="C4" evidence="15">
    <location>
        <begin position="22"/>
        <end position="52"/>
    </location>
</feature>
<keyword evidence="5" id="KW-0547">Nucleotide-binding</keyword>
<keyword evidence="11" id="KW-0866">Nonsense-mediated mRNA decay</keyword>
<comment type="catalytic activity">
    <reaction evidence="13">
        <text>ATP + H2O = ADP + phosphate + H(+)</text>
        <dbReference type="Rhea" id="RHEA:13065"/>
        <dbReference type="ChEBI" id="CHEBI:15377"/>
        <dbReference type="ChEBI" id="CHEBI:15378"/>
        <dbReference type="ChEBI" id="CHEBI:30616"/>
        <dbReference type="ChEBI" id="CHEBI:43474"/>
        <dbReference type="ChEBI" id="CHEBI:456216"/>
        <dbReference type="EC" id="3.6.4.13"/>
    </reaction>
    <physiologicalReaction direction="left-to-right" evidence="13">
        <dbReference type="Rhea" id="RHEA:13066"/>
    </physiologicalReaction>
</comment>
<evidence type="ECO:0000256" key="13">
    <source>
        <dbReference type="ARBA" id="ARBA00049390"/>
    </source>
</evidence>
<accession>A0A875RNI8</accession>
<dbReference type="Pfam" id="PF13086">
    <property type="entry name" value="AAA_11"/>
    <property type="match status" value="2"/>
</dbReference>